<dbReference type="Pfam" id="PF07727">
    <property type="entry name" value="RVT_2"/>
    <property type="match status" value="1"/>
</dbReference>
<dbReference type="InterPro" id="IPR043502">
    <property type="entry name" value="DNA/RNA_pol_sf"/>
</dbReference>
<reference evidence="2" key="1">
    <citation type="submission" date="2023-10" db="EMBL/GenBank/DDBJ databases">
        <title>Chromosome-level genome of the transformable northern wattle, Acacia crassicarpa.</title>
        <authorList>
            <person name="Massaro I."/>
            <person name="Sinha N.R."/>
            <person name="Poethig S."/>
            <person name="Leichty A.R."/>
        </authorList>
    </citation>
    <scope>NUCLEOTIDE SEQUENCE</scope>
    <source>
        <strain evidence="2">Acra3RX</strain>
        <tissue evidence="2">Leaf</tissue>
    </source>
</reference>
<evidence type="ECO:0000313" key="2">
    <source>
        <dbReference type="EMBL" id="KAK4275258.1"/>
    </source>
</evidence>
<dbReference type="PANTHER" id="PTHR11439:SF467">
    <property type="entry name" value="INTEGRASE CATALYTIC DOMAIN-CONTAINING PROTEIN"/>
    <property type="match status" value="1"/>
</dbReference>
<keyword evidence="3" id="KW-1185">Reference proteome</keyword>
<dbReference type="Proteomes" id="UP001293593">
    <property type="component" value="Unassembled WGS sequence"/>
</dbReference>
<sequence length="238" mass="26945">MEQPPGFTKCDANGNAFVCKLNKALYGLKQAPRAWFAKLSTYLHTLGFYASKANPCLFINKTEDHITYLLVYVDDLVITGSNEGLLQGFIQQMSTAFSLKDLGELSFFLGIEFHRSSNGIHLTQKKYIHNFLSKTQMVEAHAYASPMAANVKLFANDSKLFSDPKMYRSIVGSLQYLCYTRPDIAFTVNKLSQFLHEPTIKQWECVKRLLRDLNGTSCHGLLIKPVQEFSIQTYSDSD</sequence>
<evidence type="ECO:0000259" key="1">
    <source>
        <dbReference type="Pfam" id="PF07727"/>
    </source>
</evidence>
<dbReference type="SUPFAM" id="SSF56672">
    <property type="entry name" value="DNA/RNA polymerases"/>
    <property type="match status" value="1"/>
</dbReference>
<protein>
    <recommendedName>
        <fullName evidence="1">Reverse transcriptase Ty1/copia-type domain-containing protein</fullName>
    </recommendedName>
</protein>
<name>A0AAE1MUL3_9FABA</name>
<comment type="caution">
    <text evidence="2">The sequence shown here is derived from an EMBL/GenBank/DDBJ whole genome shotgun (WGS) entry which is preliminary data.</text>
</comment>
<dbReference type="InterPro" id="IPR013103">
    <property type="entry name" value="RVT_2"/>
</dbReference>
<dbReference type="PANTHER" id="PTHR11439">
    <property type="entry name" value="GAG-POL-RELATED RETROTRANSPOSON"/>
    <property type="match status" value="1"/>
</dbReference>
<gene>
    <name evidence="2" type="ORF">QN277_018373</name>
</gene>
<dbReference type="EMBL" id="JAWXYG010000004">
    <property type="protein sequence ID" value="KAK4275258.1"/>
    <property type="molecule type" value="Genomic_DNA"/>
</dbReference>
<organism evidence="2 3">
    <name type="scientific">Acacia crassicarpa</name>
    <name type="common">northern wattle</name>
    <dbReference type="NCBI Taxonomy" id="499986"/>
    <lineage>
        <taxon>Eukaryota</taxon>
        <taxon>Viridiplantae</taxon>
        <taxon>Streptophyta</taxon>
        <taxon>Embryophyta</taxon>
        <taxon>Tracheophyta</taxon>
        <taxon>Spermatophyta</taxon>
        <taxon>Magnoliopsida</taxon>
        <taxon>eudicotyledons</taxon>
        <taxon>Gunneridae</taxon>
        <taxon>Pentapetalae</taxon>
        <taxon>rosids</taxon>
        <taxon>fabids</taxon>
        <taxon>Fabales</taxon>
        <taxon>Fabaceae</taxon>
        <taxon>Caesalpinioideae</taxon>
        <taxon>mimosoid clade</taxon>
        <taxon>Acacieae</taxon>
        <taxon>Acacia</taxon>
    </lineage>
</organism>
<proteinExistence type="predicted"/>
<feature type="domain" description="Reverse transcriptase Ty1/copia-type" evidence="1">
    <location>
        <begin position="1"/>
        <end position="148"/>
    </location>
</feature>
<evidence type="ECO:0000313" key="3">
    <source>
        <dbReference type="Proteomes" id="UP001293593"/>
    </source>
</evidence>
<accession>A0AAE1MUL3</accession>
<dbReference type="AlphaFoldDB" id="A0AAE1MUL3"/>